<accession>A0ABR7LP14</accession>
<dbReference type="Gene3D" id="3.40.630.10">
    <property type="entry name" value="Zn peptidases"/>
    <property type="match status" value="2"/>
</dbReference>
<reference evidence="2 3" key="1">
    <citation type="submission" date="2020-06" db="EMBL/GenBank/DDBJ databases">
        <title>Actinomadura xiongansis sp. nov., isolated from soil of Baiyangdian.</title>
        <authorList>
            <person name="Zhang X."/>
        </authorList>
    </citation>
    <scope>NUCLEOTIDE SEQUENCE [LARGE SCALE GENOMIC DNA]</scope>
    <source>
        <strain evidence="2 3">HBUM206468</strain>
    </source>
</reference>
<feature type="region of interest" description="Disordered" evidence="1">
    <location>
        <begin position="571"/>
        <end position="608"/>
    </location>
</feature>
<dbReference type="NCBIfam" id="TIGR01891">
    <property type="entry name" value="amidohydrolases"/>
    <property type="match status" value="1"/>
</dbReference>
<dbReference type="Proteomes" id="UP000805614">
    <property type="component" value="Unassembled WGS sequence"/>
</dbReference>
<dbReference type="PANTHER" id="PTHR30575">
    <property type="entry name" value="PEPTIDASE M20"/>
    <property type="match status" value="1"/>
</dbReference>
<evidence type="ECO:0000313" key="3">
    <source>
        <dbReference type="Proteomes" id="UP000805614"/>
    </source>
</evidence>
<evidence type="ECO:0000256" key="1">
    <source>
        <dbReference type="SAM" id="MobiDB-lite"/>
    </source>
</evidence>
<dbReference type="InterPro" id="IPR017439">
    <property type="entry name" value="Amidohydrolase"/>
</dbReference>
<dbReference type="EMBL" id="JABVEC010000009">
    <property type="protein sequence ID" value="MBC6466597.1"/>
    <property type="molecule type" value="Genomic_DNA"/>
</dbReference>
<dbReference type="InterPro" id="IPR036264">
    <property type="entry name" value="Bact_exopeptidase_dim_dom"/>
</dbReference>
<gene>
    <name evidence="2" type="ORF">HKK74_13940</name>
</gene>
<dbReference type="InterPro" id="IPR052030">
    <property type="entry name" value="Peptidase_M20/M20A_hydrolases"/>
</dbReference>
<feature type="compositionally biased region" description="Pro residues" evidence="1">
    <location>
        <begin position="598"/>
        <end position="608"/>
    </location>
</feature>
<protein>
    <submittedName>
        <fullName evidence="2">Amidohydrolase</fullName>
    </submittedName>
</protein>
<name>A0ABR7LP14_9ACTN</name>
<evidence type="ECO:0000313" key="2">
    <source>
        <dbReference type="EMBL" id="MBC6466597.1"/>
    </source>
</evidence>
<dbReference type="NCBIfam" id="TIGR01409">
    <property type="entry name" value="TAT_signal_seq"/>
    <property type="match status" value="1"/>
</dbReference>
<dbReference type="Pfam" id="PF01546">
    <property type="entry name" value="Peptidase_M20"/>
    <property type="match status" value="1"/>
</dbReference>
<dbReference type="PROSITE" id="PS51318">
    <property type="entry name" value="TAT"/>
    <property type="match status" value="1"/>
</dbReference>
<dbReference type="SUPFAM" id="SSF53187">
    <property type="entry name" value="Zn-dependent exopeptidases"/>
    <property type="match status" value="1"/>
</dbReference>
<dbReference type="InterPro" id="IPR006311">
    <property type="entry name" value="TAT_signal"/>
</dbReference>
<dbReference type="InterPro" id="IPR002933">
    <property type="entry name" value="Peptidase_M20"/>
</dbReference>
<comment type="caution">
    <text evidence="2">The sequence shown here is derived from an EMBL/GenBank/DDBJ whole genome shotgun (WGS) entry which is preliminary data.</text>
</comment>
<dbReference type="PANTHER" id="PTHR30575:SF0">
    <property type="entry name" value="XAA-ARG DIPEPTIDASE"/>
    <property type="match status" value="1"/>
</dbReference>
<proteinExistence type="predicted"/>
<organism evidence="2 3">
    <name type="scientific">Actinomadura alba</name>
    <dbReference type="NCBI Taxonomy" id="406431"/>
    <lineage>
        <taxon>Bacteria</taxon>
        <taxon>Bacillati</taxon>
        <taxon>Actinomycetota</taxon>
        <taxon>Actinomycetes</taxon>
        <taxon>Streptosporangiales</taxon>
        <taxon>Thermomonosporaceae</taxon>
        <taxon>Actinomadura</taxon>
    </lineage>
</organism>
<dbReference type="SUPFAM" id="SSF55031">
    <property type="entry name" value="Bacterial exopeptidase dimerisation domain"/>
    <property type="match status" value="1"/>
</dbReference>
<dbReference type="InterPro" id="IPR019546">
    <property type="entry name" value="TAT_signal_bac_arc"/>
</dbReference>
<sequence>MASRSRHSGRPRTSRGRLPLWLGELPVCETDHLESSGVSRRDLLGLLGVAGAAAAVAPILTADPAMAAASDLALDPKTQPADPVNYAPPTNLAADSQAKDAALSWIDRQSESIIGLNDRIWEFAEPSLAEWNSSWAEAQFLAANGFTIKWGAGGMPTAFVATFSNGSGKPVIGFSGEYDALPGLSQEKGNPKHSPLVYNHDPYAPTYGFGHGCGHNALGAAAAAAAAATAAAMKARNLDGTLKFFGSTAEEQLVGKTVAVKAGVYKGLDAFVDWHPATNNSTSWDSSNAMYSIAFHFLGTDGHGGSPLATRPTQDAVSAMSMLTEFLRESHQAHTARAHYAIRQTGQAPNVFPTLSSIWYFAREGSPARAKILMDRIVKCAEAAAMATGTRMEHRIVAGTWNKLGNKRGTELMHANMTQIGAPKFSAADQAFGKALQRSNGTGETGFSETISELRPPASVFMGGGSTDVADISWQVPTIQMGTAHQPGGTKNHSWHHTATAAAHPGHVTMLMAAKYLAGTTIDLLTQPKVVGEMKDEFERRTKGIEWKSMLPDDYELPLYEPPKWFLERTGQKWPPKGVTWPPRRIVSTETAPDLGPALPPQNMPPME</sequence>
<keyword evidence="3" id="KW-1185">Reference proteome</keyword>